<dbReference type="RefSeq" id="WP_060567289.1">
    <property type="nucleotide sequence ID" value="NZ_CP040006.1"/>
</dbReference>
<dbReference type="PANTHER" id="PTHR31528:SF15">
    <property type="entry name" value="RIBOFLAVIN-BINDING PROTEIN RIBY"/>
    <property type="match status" value="1"/>
</dbReference>
<dbReference type="Pfam" id="PF09084">
    <property type="entry name" value="NMT1"/>
    <property type="match status" value="1"/>
</dbReference>
<dbReference type="OrthoDB" id="7808807at2"/>
<sequence>MKLSAIVRATVIAASASLVLGACTVGPGATQSGTSSQGASDVTIGLTYIPNVQFAPVYVADSQGLYNDAGITPTVRHHGSDEGLFTALLAGQEDVVIASGDEAAVAASQGMDLVSIGQYYATYPGSVIVPASSSITSLADLAGKNIGIPGEYGSSYYATLAAIKAGGLQTSDVTISSIGYTQQAALAAGQVDAVVGFTNNDAVQMRLAGIDIREIPLDGASTPLVAASIITTREWAQAHPDAARAVVSATTEAMNAIAADPQVAIDATAKWDTTLSDETSLAAANAVLAATVPLWLGDDAHADGMQDFATWSSMVSFLTSIGVLEGDVDPTVIVTNEYASTADAASPQS</sequence>
<dbReference type="InterPro" id="IPR015168">
    <property type="entry name" value="SsuA/THI5"/>
</dbReference>
<evidence type="ECO:0000313" key="4">
    <source>
        <dbReference type="Proteomes" id="UP000054686"/>
    </source>
</evidence>
<feature type="domain" description="SsuA/THI5-like" evidence="2">
    <location>
        <begin position="51"/>
        <end position="263"/>
    </location>
</feature>
<dbReference type="GO" id="GO:0009228">
    <property type="term" value="P:thiamine biosynthetic process"/>
    <property type="evidence" value="ECO:0007669"/>
    <property type="project" value="InterPro"/>
</dbReference>
<dbReference type="Proteomes" id="UP000054686">
    <property type="component" value="Unassembled WGS sequence"/>
</dbReference>
<gene>
    <name evidence="3" type="ORF">APY09_07765</name>
</gene>
<dbReference type="AlphaFoldDB" id="A0A0V8RQK7"/>
<protein>
    <recommendedName>
        <fullName evidence="2">SsuA/THI5-like domain-containing protein</fullName>
    </recommendedName>
</protein>
<evidence type="ECO:0000259" key="2">
    <source>
        <dbReference type="Pfam" id="PF09084"/>
    </source>
</evidence>
<evidence type="ECO:0000256" key="1">
    <source>
        <dbReference type="SAM" id="SignalP"/>
    </source>
</evidence>
<comment type="caution">
    <text evidence="3">The sequence shown here is derived from an EMBL/GenBank/DDBJ whole genome shotgun (WGS) entry which is preliminary data.</text>
</comment>
<keyword evidence="1" id="KW-0732">Signal</keyword>
<dbReference type="PROSITE" id="PS51257">
    <property type="entry name" value="PROKAR_LIPOPROTEIN"/>
    <property type="match status" value="1"/>
</dbReference>
<name>A0A0V8RQK7_9ACTO</name>
<dbReference type="PANTHER" id="PTHR31528">
    <property type="entry name" value="4-AMINO-5-HYDROXYMETHYL-2-METHYLPYRIMIDINE PHOSPHATE SYNTHASE THI11-RELATED"/>
    <property type="match status" value="1"/>
</dbReference>
<feature type="signal peptide" evidence="1">
    <location>
        <begin position="1"/>
        <end position="22"/>
    </location>
</feature>
<organism evidence="3 4">
    <name type="scientific">Schaalia odontolytica</name>
    <dbReference type="NCBI Taxonomy" id="1660"/>
    <lineage>
        <taxon>Bacteria</taxon>
        <taxon>Bacillati</taxon>
        <taxon>Actinomycetota</taxon>
        <taxon>Actinomycetes</taxon>
        <taxon>Actinomycetales</taxon>
        <taxon>Actinomycetaceae</taxon>
        <taxon>Schaalia</taxon>
    </lineage>
</organism>
<reference evidence="3 4" key="1">
    <citation type="submission" date="2015-10" db="EMBL/GenBank/DDBJ databases">
        <title>Draft Genome of Actinomyces odontolyticus subsp. actinosynbacter strain XH001.</title>
        <authorList>
            <person name="Mclean J.S."/>
            <person name="He X."/>
        </authorList>
    </citation>
    <scope>NUCLEOTIDE SEQUENCE [LARGE SCALE GENOMIC DNA]</scope>
    <source>
        <strain evidence="3 4">XH001</strain>
    </source>
</reference>
<dbReference type="EMBL" id="LLVT01000003">
    <property type="protein sequence ID" value="KSW10399.1"/>
    <property type="molecule type" value="Genomic_DNA"/>
</dbReference>
<dbReference type="Gene3D" id="3.40.190.10">
    <property type="entry name" value="Periplasmic binding protein-like II"/>
    <property type="match status" value="2"/>
</dbReference>
<dbReference type="InterPro" id="IPR027939">
    <property type="entry name" value="NMT1/THI5"/>
</dbReference>
<proteinExistence type="predicted"/>
<evidence type="ECO:0000313" key="3">
    <source>
        <dbReference type="EMBL" id="KSW10399.1"/>
    </source>
</evidence>
<feature type="chain" id="PRO_5038662709" description="SsuA/THI5-like domain-containing protein" evidence="1">
    <location>
        <begin position="23"/>
        <end position="349"/>
    </location>
</feature>
<dbReference type="SUPFAM" id="SSF53850">
    <property type="entry name" value="Periplasmic binding protein-like II"/>
    <property type="match status" value="1"/>
</dbReference>
<accession>A0A0V8RQK7</accession>